<dbReference type="GO" id="GO:0000785">
    <property type="term" value="C:chromatin"/>
    <property type="evidence" value="ECO:0007669"/>
    <property type="project" value="TreeGrafter"/>
</dbReference>
<dbReference type="GO" id="GO:0003682">
    <property type="term" value="F:chromatin binding"/>
    <property type="evidence" value="ECO:0007669"/>
    <property type="project" value="TreeGrafter"/>
</dbReference>
<feature type="compositionally biased region" description="Low complexity" evidence="2">
    <location>
        <begin position="908"/>
        <end position="923"/>
    </location>
</feature>
<feature type="region of interest" description="Disordered" evidence="2">
    <location>
        <begin position="124"/>
        <end position="153"/>
    </location>
</feature>
<accession>A0A420Y9V1</accession>
<dbReference type="InterPro" id="IPR056703">
    <property type="entry name" value="DUF7801"/>
</dbReference>
<feature type="region of interest" description="Disordered" evidence="2">
    <location>
        <begin position="836"/>
        <end position="923"/>
    </location>
</feature>
<evidence type="ECO:0000259" key="4">
    <source>
        <dbReference type="Pfam" id="PF25078"/>
    </source>
</evidence>
<dbReference type="Pfam" id="PF15456">
    <property type="entry name" value="Uds1"/>
    <property type="match status" value="1"/>
</dbReference>
<dbReference type="STRING" id="177199.A0A420Y9V1"/>
<dbReference type="AlphaFoldDB" id="A0A420Y9V1"/>
<evidence type="ECO:0000259" key="3">
    <source>
        <dbReference type="Pfam" id="PF15456"/>
    </source>
</evidence>
<reference evidence="5 6" key="1">
    <citation type="submission" date="2018-08" db="EMBL/GenBank/DDBJ databases">
        <title>Draft genome of the lignicolous fungus Coniochaeta pulveracea.</title>
        <authorList>
            <person name="Borstlap C.J."/>
            <person name="De Witt R.N."/>
            <person name="Botha A."/>
            <person name="Volschenk H."/>
        </authorList>
    </citation>
    <scope>NUCLEOTIDE SEQUENCE [LARGE SCALE GENOMIC DNA]</scope>
    <source>
        <strain evidence="5 6">CAB683</strain>
    </source>
</reference>
<proteinExistence type="predicted"/>
<dbReference type="PANTHER" id="PTHR43941:SF1">
    <property type="entry name" value="STRUCTURAL MAINTENANCE OF CHROMOSOMES PROTEIN 2"/>
    <property type="match status" value="1"/>
</dbReference>
<dbReference type="Pfam" id="PF25078">
    <property type="entry name" value="DUF7801"/>
    <property type="match status" value="1"/>
</dbReference>
<feature type="region of interest" description="Disordered" evidence="2">
    <location>
        <begin position="1"/>
        <end position="50"/>
    </location>
</feature>
<keyword evidence="6" id="KW-1185">Reference proteome</keyword>
<dbReference type="GO" id="GO:0000793">
    <property type="term" value="C:condensed chromosome"/>
    <property type="evidence" value="ECO:0007669"/>
    <property type="project" value="TreeGrafter"/>
</dbReference>
<evidence type="ECO:0000256" key="2">
    <source>
        <dbReference type="SAM" id="MobiDB-lite"/>
    </source>
</evidence>
<feature type="compositionally biased region" description="Basic and acidic residues" evidence="2">
    <location>
        <begin position="142"/>
        <end position="153"/>
    </location>
</feature>
<sequence length="923" mass="103169">MSGVATPDSRNGGRSPSGMAPDAKSLVSGYRRQIEDERPYSTMNRPRPRSSVLVDLKDPIQVHLLAETALSDSRDYEILSPEEVDNLKKQIQFLTQRIEQTKANLTIQTKYRDAAISMSKLYSPSGGKRRSLLGHRTSGGDSAREAEMEKQASEKRCEELTAELFTLEARLMEPQQRLLQHTAGILQLTHRASARNQQTQRVLSNGDARLNGMPGSPESLYAYTNRNSLDAAAEGLYFDDRSMFELLDDQDGQLSGRARLPPSLQIPPKSPVREQQNQLREETDRLREEGDRLRGETDKLREENNRLLAEVEELRHIGGDRIDVISEAERKLEDSNHALRELIMKLNPTKYQDFQVPPAAGDSRGGNGYGIGDIVDKQLAYLDFGLLTALDEQTLQEEEKMGKQAEESLAAASQLERVEGRIANLNRLLGDLLEPKGLIPPPSRIANVDEHVSYLEEAFRAMQTELESAGESIKSNSASKQKTDQVEVVLMGLWDIIQAGYLDIQQRKAERRQLRADKGLEADEDDVSADDAVDPNEPYSLQAFSAKVQWLYGQATSLKEQKSVLKRQIKQQRELNNKSSSDKDHELTQITEELREARAMLDKVEKEAQEAQDELLKAKNGLQAAQQTTAANESVSASLTAAQQKLYDREAQIADMEANEEELRSRIANLESNGEELRNELSAVEASVAFVGSQLEEALTAKNLAETRADALQAQLKAREEELEHTNGLVIELKTEATIAKAELEGAYGSRAQRAAEAAKFTQSNENAELATQVDRLKTELAGTLKELEDLTKDTISAEKEKLELEAQLEEIAADKAGLEAEIKTLRDRLHAETTGLKEQLDAERLKVPPSPSGLGPQERRAGTTMLSEQFRNSMKEERRRFRDEIKEEQARRKKLEDEVRMLRRAQGPGRSPLGPLSPRSQA</sequence>
<keyword evidence="1" id="KW-0175">Coiled coil</keyword>
<feature type="compositionally biased region" description="Basic and acidic residues" evidence="2">
    <location>
        <begin position="874"/>
        <end position="902"/>
    </location>
</feature>
<dbReference type="Proteomes" id="UP000275385">
    <property type="component" value="Unassembled WGS sequence"/>
</dbReference>
<feature type="region of interest" description="Disordered" evidence="2">
    <location>
        <begin position="253"/>
        <end position="298"/>
    </location>
</feature>
<evidence type="ECO:0000313" key="6">
    <source>
        <dbReference type="Proteomes" id="UP000275385"/>
    </source>
</evidence>
<dbReference type="PANTHER" id="PTHR43941">
    <property type="entry name" value="STRUCTURAL MAINTENANCE OF CHROMOSOMES PROTEIN 2"/>
    <property type="match status" value="1"/>
</dbReference>
<dbReference type="GO" id="GO:0007076">
    <property type="term" value="P:mitotic chromosome condensation"/>
    <property type="evidence" value="ECO:0007669"/>
    <property type="project" value="TreeGrafter"/>
</dbReference>
<dbReference type="InterPro" id="IPR029191">
    <property type="entry name" value="Uds1"/>
</dbReference>
<evidence type="ECO:0000256" key="1">
    <source>
        <dbReference type="SAM" id="Coils"/>
    </source>
</evidence>
<dbReference type="EMBL" id="QVQW01000028">
    <property type="protein sequence ID" value="RKU44651.1"/>
    <property type="molecule type" value="Genomic_DNA"/>
</dbReference>
<dbReference type="GO" id="GO:0000796">
    <property type="term" value="C:condensin complex"/>
    <property type="evidence" value="ECO:0007669"/>
    <property type="project" value="TreeGrafter"/>
</dbReference>
<feature type="domain" description="Up-regulated during septation protein 1" evidence="3">
    <location>
        <begin position="62"/>
        <end position="189"/>
    </location>
</feature>
<organism evidence="5 6">
    <name type="scientific">Coniochaeta pulveracea</name>
    <dbReference type="NCBI Taxonomy" id="177199"/>
    <lineage>
        <taxon>Eukaryota</taxon>
        <taxon>Fungi</taxon>
        <taxon>Dikarya</taxon>
        <taxon>Ascomycota</taxon>
        <taxon>Pezizomycotina</taxon>
        <taxon>Sordariomycetes</taxon>
        <taxon>Sordariomycetidae</taxon>
        <taxon>Coniochaetales</taxon>
        <taxon>Coniochaetaceae</taxon>
        <taxon>Coniochaeta</taxon>
    </lineage>
</organism>
<gene>
    <name evidence="5" type="ORF">DL546_002136</name>
</gene>
<feature type="coiled-coil region" evidence="1">
    <location>
        <begin position="555"/>
        <end position="628"/>
    </location>
</feature>
<feature type="domain" description="DUF7801" evidence="4">
    <location>
        <begin position="711"/>
        <end position="760"/>
    </location>
</feature>
<protein>
    <submittedName>
        <fullName evidence="5">Uncharacterized protein</fullName>
    </submittedName>
</protein>
<name>A0A420Y9V1_9PEZI</name>
<feature type="coiled-coil region" evidence="1">
    <location>
        <begin position="767"/>
        <end position="829"/>
    </location>
</feature>
<feature type="coiled-coil region" evidence="1">
    <location>
        <begin position="653"/>
        <end position="729"/>
    </location>
</feature>
<evidence type="ECO:0000313" key="5">
    <source>
        <dbReference type="EMBL" id="RKU44651.1"/>
    </source>
</evidence>
<comment type="caution">
    <text evidence="5">The sequence shown here is derived from an EMBL/GenBank/DDBJ whole genome shotgun (WGS) entry which is preliminary data.</text>
</comment>
<dbReference type="OrthoDB" id="5569911at2759"/>
<feature type="compositionally biased region" description="Basic and acidic residues" evidence="2">
    <location>
        <begin position="279"/>
        <end position="298"/>
    </location>
</feature>